<dbReference type="InterPro" id="IPR031528">
    <property type="entry name" value="C4orf19"/>
</dbReference>
<reference evidence="2" key="1">
    <citation type="journal article" date="2023" name="Front. Mar. Sci.">
        <title>A new Merluccius polli reference genome to investigate the effects of global change in West African waters.</title>
        <authorList>
            <person name="Mateo J.L."/>
            <person name="Blanco-Fernandez C."/>
            <person name="Garcia-Vazquez E."/>
            <person name="Machado-Schiaffino G."/>
        </authorList>
    </citation>
    <scope>NUCLEOTIDE SEQUENCE</scope>
    <source>
        <strain evidence="2">C29</strain>
        <tissue evidence="2">Fin</tissue>
    </source>
</reference>
<feature type="compositionally biased region" description="Basic and acidic residues" evidence="1">
    <location>
        <begin position="257"/>
        <end position="273"/>
    </location>
</feature>
<evidence type="ECO:0000313" key="2">
    <source>
        <dbReference type="EMBL" id="KAK0147069.1"/>
    </source>
</evidence>
<dbReference type="Proteomes" id="UP001174136">
    <property type="component" value="Unassembled WGS sequence"/>
</dbReference>
<dbReference type="EMBL" id="JAOPHQ010002372">
    <property type="protein sequence ID" value="KAK0147069.1"/>
    <property type="molecule type" value="Genomic_DNA"/>
</dbReference>
<feature type="region of interest" description="Disordered" evidence="1">
    <location>
        <begin position="182"/>
        <end position="276"/>
    </location>
</feature>
<proteinExistence type="predicted"/>
<dbReference type="Pfam" id="PF15770">
    <property type="entry name" value="DUF4699"/>
    <property type="match status" value="1"/>
</dbReference>
<organism evidence="2 3">
    <name type="scientific">Merluccius polli</name>
    <name type="common">Benguela hake</name>
    <name type="synonym">Merluccius cadenati</name>
    <dbReference type="NCBI Taxonomy" id="89951"/>
    <lineage>
        <taxon>Eukaryota</taxon>
        <taxon>Metazoa</taxon>
        <taxon>Chordata</taxon>
        <taxon>Craniata</taxon>
        <taxon>Vertebrata</taxon>
        <taxon>Euteleostomi</taxon>
        <taxon>Actinopterygii</taxon>
        <taxon>Neopterygii</taxon>
        <taxon>Teleostei</taxon>
        <taxon>Neoteleostei</taxon>
        <taxon>Acanthomorphata</taxon>
        <taxon>Zeiogadaria</taxon>
        <taxon>Gadariae</taxon>
        <taxon>Gadiformes</taxon>
        <taxon>Gadoidei</taxon>
        <taxon>Merlucciidae</taxon>
        <taxon>Merluccius</taxon>
    </lineage>
</organism>
<sequence>MCNNNSLVIKGAAALQTVWWLESIQLPVESYIYDPSAVVEVGKSDASGAGGRGSLYQPQSYLGGAAGNGGSGSNKRKEGVSNLAYSKSNEGTLKLEADNNHVNRLAVREQPQQGASPGGGGGGLYIIQPQVPELNWTTEDLRRPSQVPVYPDTLVYGSGGGGGSPALPPYRQSELVGWETLTAADDEDEGVGGTPDYPCDTGDEGSVLSVDIHTSTTSVSSTDTRDGLRWPAKTPDASTAESGISVMKSEDEEEEEQERRRRQEEEQGDDVRSVTDSMVAEALAALEAATAGEDFE</sequence>
<evidence type="ECO:0000313" key="3">
    <source>
        <dbReference type="Proteomes" id="UP001174136"/>
    </source>
</evidence>
<accession>A0AA47MVZ2</accession>
<gene>
    <name evidence="2" type="ORF">N1851_013590</name>
</gene>
<dbReference type="AlphaFoldDB" id="A0AA47MVZ2"/>
<name>A0AA47MVZ2_MERPO</name>
<comment type="caution">
    <text evidence="2">The sequence shown here is derived from an EMBL/GenBank/DDBJ whole genome shotgun (WGS) entry which is preliminary data.</text>
</comment>
<evidence type="ECO:0000256" key="1">
    <source>
        <dbReference type="SAM" id="MobiDB-lite"/>
    </source>
</evidence>
<keyword evidence="3" id="KW-1185">Reference proteome</keyword>
<feature type="compositionally biased region" description="Low complexity" evidence="1">
    <location>
        <begin position="209"/>
        <end position="222"/>
    </location>
</feature>
<protein>
    <submittedName>
        <fullName evidence="2">Uncharacterized protein</fullName>
    </submittedName>
</protein>